<accession>A0AC35UEB6</accession>
<evidence type="ECO:0000313" key="1">
    <source>
        <dbReference type="Proteomes" id="UP000095286"/>
    </source>
</evidence>
<organism evidence="1 2">
    <name type="scientific">Rhabditophanes sp. KR3021</name>
    <dbReference type="NCBI Taxonomy" id="114890"/>
    <lineage>
        <taxon>Eukaryota</taxon>
        <taxon>Metazoa</taxon>
        <taxon>Ecdysozoa</taxon>
        <taxon>Nematoda</taxon>
        <taxon>Chromadorea</taxon>
        <taxon>Rhabditida</taxon>
        <taxon>Tylenchina</taxon>
        <taxon>Panagrolaimomorpha</taxon>
        <taxon>Strongyloidoidea</taxon>
        <taxon>Alloionematidae</taxon>
        <taxon>Rhabditophanes</taxon>
    </lineage>
</organism>
<reference evidence="2" key="1">
    <citation type="submission" date="2016-11" db="UniProtKB">
        <authorList>
            <consortium name="WormBaseParasite"/>
        </authorList>
    </citation>
    <scope>IDENTIFICATION</scope>
    <source>
        <strain evidence="2">KR3021</strain>
    </source>
</reference>
<evidence type="ECO:0000313" key="2">
    <source>
        <dbReference type="WBParaSite" id="RSKR_0001065700.2"/>
    </source>
</evidence>
<name>A0AC35UEB6_9BILA</name>
<sequence>MSGSNEGLPLREVHENGATAPPPNINRAPASIPEGMPNSIPSIRVERIGGDISNMSSNIIDEFAKLVPTSFLFNTNAIFDDALGPNIIKQRLGSFDFSMLEPYYTILKTHPKSKTGKVVPFPEGQNFRYELVNVHDFSLKLWYPIEKVDPYSMKPIKNRVKHIVITKPLAFPDKNGEPCFIIHGWDLKKDEKSSDDDE</sequence>
<dbReference type="Proteomes" id="UP000095286">
    <property type="component" value="Unplaced"/>
</dbReference>
<proteinExistence type="predicted"/>
<dbReference type="WBParaSite" id="RSKR_0001065700.2">
    <property type="protein sequence ID" value="RSKR_0001065700.2"/>
    <property type="gene ID" value="RSKR_0001065700"/>
</dbReference>
<protein>
    <submittedName>
        <fullName evidence="2">DUF4806 domain-containing protein</fullName>
    </submittedName>
</protein>